<name>A0ABS6AUZ3_9NOCA</name>
<comment type="caution">
    <text evidence="2">The sequence shown here is derived from an EMBL/GenBank/DDBJ whole genome shotgun (WGS) entry which is preliminary data.</text>
</comment>
<proteinExistence type="predicted"/>
<evidence type="ECO:0000259" key="1">
    <source>
        <dbReference type="SMART" id="SM00860"/>
    </source>
</evidence>
<dbReference type="SUPFAM" id="SSF160631">
    <property type="entry name" value="SMI1/KNR4-like"/>
    <property type="match status" value="1"/>
</dbReference>
<dbReference type="InterPro" id="IPR032675">
    <property type="entry name" value="LRR_dom_sf"/>
</dbReference>
<protein>
    <submittedName>
        <fullName evidence="2">SMI1/KNR4 family protein</fullName>
    </submittedName>
</protein>
<gene>
    <name evidence="2" type="ORF">KO481_09975</name>
</gene>
<organism evidence="2 3">
    <name type="scientific">Nocardia albiluteola</name>
    <dbReference type="NCBI Taxonomy" id="2842303"/>
    <lineage>
        <taxon>Bacteria</taxon>
        <taxon>Bacillati</taxon>
        <taxon>Actinomycetota</taxon>
        <taxon>Actinomycetes</taxon>
        <taxon>Mycobacteriales</taxon>
        <taxon>Nocardiaceae</taxon>
        <taxon>Nocardia</taxon>
    </lineage>
</organism>
<evidence type="ECO:0000313" key="3">
    <source>
        <dbReference type="Proteomes" id="UP000733379"/>
    </source>
</evidence>
<dbReference type="SMART" id="SM00860">
    <property type="entry name" value="SMI1_KNR4"/>
    <property type="match status" value="1"/>
</dbReference>
<dbReference type="Gene3D" id="3.80.10.10">
    <property type="entry name" value="Ribonuclease Inhibitor"/>
    <property type="match status" value="1"/>
</dbReference>
<dbReference type="RefSeq" id="WP_215916779.1">
    <property type="nucleotide sequence ID" value="NZ_JAHKNI010000003.1"/>
</dbReference>
<reference evidence="2 3" key="1">
    <citation type="submission" date="2021-06" db="EMBL/GenBank/DDBJ databases">
        <title>Actinomycetes sequencing.</title>
        <authorList>
            <person name="Shan Q."/>
        </authorList>
    </citation>
    <scope>NUCLEOTIDE SEQUENCE [LARGE SCALE GENOMIC DNA]</scope>
    <source>
        <strain evidence="2 3">NEAU-G5</strain>
    </source>
</reference>
<accession>A0ABS6AUZ3</accession>
<evidence type="ECO:0000313" key="2">
    <source>
        <dbReference type="EMBL" id="MBU3061851.1"/>
    </source>
</evidence>
<feature type="domain" description="Knr4/Smi1-like" evidence="1">
    <location>
        <begin position="168"/>
        <end position="320"/>
    </location>
</feature>
<dbReference type="InterPro" id="IPR018958">
    <property type="entry name" value="Knr4/Smi1-like_dom"/>
</dbReference>
<sequence>MTELIEQVENLAREFAARGATAGTLEMHHNAVGGYGARAHGSIGTLMLPRQWPDTAAISAAVRAELGVNTDADDMVQMRLRVRGDSYEFQYRCQSQHYENELGWDFTRQVICDPTYRYPGHAVPSPVDENPDGRTTDPGLVATVAELVREYVELRTRQDGHAPQLGAGITETEIAAAESRIGFRLPEELRALYRVVGYDDDDQGLMAFTALRPLATVAATHLNDDIEVADHYGAGTVGAWRDSLFAGLGRTVLESWPHGVVRRISRSPKWVIIGSSGRDVTAVDLDPGPIGVSGQVIEFEPDGLDAAVRRDDSVLAMLRRTVESLRVGESVWEYYDTEIADHPNEHAHLRGAGESVAELPGAIAVQSLTVDGRDSFDAAELAALPLLRQLQVRGVESVQLSVPHTVPLEQLDLTAPRIELEPLAGHPVLWDLSLSGATGPVHIAPLATLPSLQRLDISEIEVFDLEAVAALPALRVLVATVRQWRLLRDRDAVPAGLAAAELVGDAAFDDEIAWAAGFGVNPGTASLPIMRGTL</sequence>
<dbReference type="Proteomes" id="UP000733379">
    <property type="component" value="Unassembled WGS sequence"/>
</dbReference>
<dbReference type="EMBL" id="JAHKNI010000003">
    <property type="protein sequence ID" value="MBU3061851.1"/>
    <property type="molecule type" value="Genomic_DNA"/>
</dbReference>
<dbReference type="Pfam" id="PF09346">
    <property type="entry name" value="SMI1_KNR4"/>
    <property type="match status" value="1"/>
</dbReference>
<dbReference type="InterPro" id="IPR037883">
    <property type="entry name" value="Knr4/Smi1-like_sf"/>
</dbReference>
<keyword evidence="3" id="KW-1185">Reference proteome</keyword>